<dbReference type="InterPro" id="IPR021317">
    <property type="entry name" value="DUF2917"/>
</dbReference>
<accession>A0ABR6YJ60</accession>
<dbReference type="Proteomes" id="UP000613113">
    <property type="component" value="Unassembled WGS sequence"/>
</dbReference>
<evidence type="ECO:0000313" key="2">
    <source>
        <dbReference type="Proteomes" id="UP000613113"/>
    </source>
</evidence>
<dbReference type="EMBL" id="JACOGC010000001">
    <property type="protein sequence ID" value="MBC3883922.1"/>
    <property type="molecule type" value="Genomic_DNA"/>
</dbReference>
<dbReference type="RefSeq" id="WP_186861577.1">
    <property type="nucleotide sequence ID" value="NZ_JACOGC010000001.1"/>
</dbReference>
<protein>
    <submittedName>
        <fullName evidence="1">DUF2917 domain-containing protein</fullName>
    </submittedName>
</protein>
<gene>
    <name evidence="1" type="ORF">H8K27_02140</name>
</gene>
<proteinExistence type="predicted"/>
<name>A0ABR6YJ60_9BURK</name>
<comment type="caution">
    <text evidence="1">The sequence shown here is derived from an EMBL/GenBank/DDBJ whole genome shotgun (WGS) entry which is preliminary data.</text>
</comment>
<evidence type="ECO:0000313" key="1">
    <source>
        <dbReference type="EMBL" id="MBC3883922.1"/>
    </source>
</evidence>
<keyword evidence="2" id="KW-1185">Reference proteome</keyword>
<organism evidence="1 2">
    <name type="scientific">Undibacterium griseum</name>
    <dbReference type="NCBI Taxonomy" id="2762295"/>
    <lineage>
        <taxon>Bacteria</taxon>
        <taxon>Pseudomonadati</taxon>
        <taxon>Pseudomonadota</taxon>
        <taxon>Betaproteobacteria</taxon>
        <taxon>Burkholderiales</taxon>
        <taxon>Oxalobacteraceae</taxon>
        <taxon>Undibacterium</taxon>
    </lineage>
</organism>
<sequence>MTNNFTNQSLSLHAGETVSGISEQARQIRLSRGRVWLTIAGVDADFWLHAGETMTIPAHRLIVLEADQQDSQLEFCSARNTVNTAASSGILSYMQKLTQKFTQAWA</sequence>
<dbReference type="Pfam" id="PF11142">
    <property type="entry name" value="DUF2917"/>
    <property type="match status" value="1"/>
</dbReference>
<reference evidence="1 2" key="1">
    <citation type="submission" date="2020-08" db="EMBL/GenBank/DDBJ databases">
        <title>Novel species isolated from subtropical streams in China.</title>
        <authorList>
            <person name="Lu H."/>
        </authorList>
    </citation>
    <scope>NUCLEOTIDE SEQUENCE [LARGE SCALE GENOMIC DNA]</scope>
    <source>
        <strain evidence="1 2">FT31W</strain>
    </source>
</reference>